<evidence type="ECO:0000313" key="3">
    <source>
        <dbReference type="Proteomes" id="UP000187609"/>
    </source>
</evidence>
<feature type="region of interest" description="Disordered" evidence="1">
    <location>
        <begin position="67"/>
        <end position="106"/>
    </location>
</feature>
<organism evidence="2 3">
    <name type="scientific">Nicotiana attenuata</name>
    <name type="common">Coyote tobacco</name>
    <dbReference type="NCBI Taxonomy" id="49451"/>
    <lineage>
        <taxon>Eukaryota</taxon>
        <taxon>Viridiplantae</taxon>
        <taxon>Streptophyta</taxon>
        <taxon>Embryophyta</taxon>
        <taxon>Tracheophyta</taxon>
        <taxon>Spermatophyta</taxon>
        <taxon>Magnoliopsida</taxon>
        <taxon>eudicotyledons</taxon>
        <taxon>Gunneridae</taxon>
        <taxon>Pentapetalae</taxon>
        <taxon>asterids</taxon>
        <taxon>lamiids</taxon>
        <taxon>Solanales</taxon>
        <taxon>Solanaceae</taxon>
        <taxon>Nicotianoideae</taxon>
        <taxon>Nicotianeae</taxon>
        <taxon>Nicotiana</taxon>
    </lineage>
</organism>
<dbReference type="AlphaFoldDB" id="A0A1J6KJZ3"/>
<dbReference type="Proteomes" id="UP000187609">
    <property type="component" value="Unassembled WGS sequence"/>
</dbReference>
<protein>
    <submittedName>
        <fullName evidence="2">Uncharacterized protein</fullName>
    </submittedName>
</protein>
<accession>A0A1J6KJZ3</accession>
<comment type="caution">
    <text evidence="2">The sequence shown here is derived from an EMBL/GenBank/DDBJ whole genome shotgun (WGS) entry which is preliminary data.</text>
</comment>
<keyword evidence="3" id="KW-1185">Reference proteome</keyword>
<evidence type="ECO:0000256" key="1">
    <source>
        <dbReference type="SAM" id="MobiDB-lite"/>
    </source>
</evidence>
<sequence length="182" mass="20882">MRSYFSLVRGERIKFGLNLTKTWKKQPKSNTLRISAAEKKNESLWIIFFIPTTTDLRRPNLKQLLQNTNDQPQHRRTSLFTTHPSSPAKLHPTHPHPSPTRPELRKPRKTIEAAAAFSLLNTHSSSRSPYLHSAEKTPPKAIKVSHEDCHGRGQLWWYSVPIELSFIAVIRAPVFGSRSPYL</sequence>
<evidence type="ECO:0000313" key="2">
    <source>
        <dbReference type="EMBL" id="OIT22111.1"/>
    </source>
</evidence>
<dbReference type="Gramene" id="OIT22111">
    <property type="protein sequence ID" value="OIT22111"/>
    <property type="gene ID" value="A4A49_33311"/>
</dbReference>
<dbReference type="EMBL" id="MJEQ01003889">
    <property type="protein sequence ID" value="OIT22111.1"/>
    <property type="molecule type" value="Genomic_DNA"/>
</dbReference>
<name>A0A1J6KJZ3_NICAT</name>
<gene>
    <name evidence="2" type="ORF">A4A49_33311</name>
</gene>
<proteinExistence type="predicted"/>
<reference evidence="2" key="1">
    <citation type="submission" date="2016-11" db="EMBL/GenBank/DDBJ databases">
        <title>The genome of Nicotiana attenuata.</title>
        <authorList>
            <person name="Xu S."/>
            <person name="Brockmoeller T."/>
            <person name="Gaquerel E."/>
            <person name="Navarro A."/>
            <person name="Kuhl H."/>
            <person name="Gase K."/>
            <person name="Ling Z."/>
            <person name="Zhou W."/>
            <person name="Kreitzer C."/>
            <person name="Stanke M."/>
            <person name="Tang H."/>
            <person name="Lyons E."/>
            <person name="Pandey P."/>
            <person name="Pandey S.P."/>
            <person name="Timmermann B."/>
            <person name="Baldwin I.T."/>
        </authorList>
    </citation>
    <scope>NUCLEOTIDE SEQUENCE [LARGE SCALE GENOMIC DNA]</scope>
    <source>
        <strain evidence="2">UT</strain>
    </source>
</reference>